<name>X0YKG4_9ZZZZ</name>
<gene>
    <name evidence="1" type="ORF">S01H4_11633</name>
</gene>
<evidence type="ECO:0000313" key="1">
    <source>
        <dbReference type="EMBL" id="GAG56520.1"/>
    </source>
</evidence>
<reference evidence="1" key="1">
    <citation type="journal article" date="2014" name="Front. Microbiol.">
        <title>High frequency of phylogenetically diverse reductive dehalogenase-homologous genes in deep subseafloor sedimentary metagenomes.</title>
        <authorList>
            <person name="Kawai M."/>
            <person name="Futagami T."/>
            <person name="Toyoda A."/>
            <person name="Takaki Y."/>
            <person name="Nishi S."/>
            <person name="Hori S."/>
            <person name="Arai W."/>
            <person name="Tsubouchi T."/>
            <person name="Morono Y."/>
            <person name="Uchiyama I."/>
            <person name="Ito T."/>
            <person name="Fujiyama A."/>
            <person name="Inagaki F."/>
            <person name="Takami H."/>
        </authorList>
    </citation>
    <scope>NUCLEOTIDE SEQUENCE</scope>
    <source>
        <strain evidence="1">Expedition CK06-06</strain>
    </source>
</reference>
<accession>X0YKG4</accession>
<dbReference type="AlphaFoldDB" id="X0YKG4"/>
<protein>
    <submittedName>
        <fullName evidence="1">Uncharacterized protein</fullName>
    </submittedName>
</protein>
<comment type="caution">
    <text evidence="1">The sequence shown here is derived from an EMBL/GenBank/DDBJ whole genome shotgun (WGS) entry which is preliminary data.</text>
</comment>
<organism evidence="1">
    <name type="scientific">marine sediment metagenome</name>
    <dbReference type="NCBI Taxonomy" id="412755"/>
    <lineage>
        <taxon>unclassified sequences</taxon>
        <taxon>metagenomes</taxon>
        <taxon>ecological metagenomes</taxon>
    </lineage>
</organism>
<proteinExistence type="predicted"/>
<dbReference type="EMBL" id="BART01004754">
    <property type="protein sequence ID" value="GAG56520.1"/>
    <property type="molecule type" value="Genomic_DNA"/>
</dbReference>
<sequence>MIFLKILLFHPYVSFVEKLVLNYSAGSAYLKLKKSVIKYVSIAAGRYPELVLMIKGAIFAGMRILIFTSTGVLPYIKER</sequence>